<dbReference type="SUPFAM" id="SSF56563">
    <property type="entry name" value="Major capsid protein gp5"/>
    <property type="match status" value="1"/>
</dbReference>
<evidence type="ECO:0000256" key="1">
    <source>
        <dbReference type="ARBA" id="ARBA00004328"/>
    </source>
</evidence>
<accession>A0A8J6QP78</accession>
<dbReference type="AlphaFoldDB" id="A0A8J6QP78"/>
<reference evidence="3" key="1">
    <citation type="submission" date="2020-09" db="EMBL/GenBank/DDBJ databases">
        <title>A novel bacterium of genus Neiella, isolated from South China Sea.</title>
        <authorList>
            <person name="Huang H."/>
            <person name="Mo K."/>
            <person name="Hu Y."/>
        </authorList>
    </citation>
    <scope>NUCLEOTIDE SEQUENCE</scope>
    <source>
        <strain evidence="3">HB171785</strain>
    </source>
</reference>
<dbReference type="EMBL" id="JACXAF010000003">
    <property type="protein sequence ID" value="MBD1388431.1"/>
    <property type="molecule type" value="Genomic_DNA"/>
</dbReference>
<name>A0A8J6QP78_9GAMM</name>
<proteinExistence type="predicted"/>
<evidence type="ECO:0000259" key="2">
    <source>
        <dbReference type="Pfam" id="PF05065"/>
    </source>
</evidence>
<dbReference type="Gene3D" id="3.30.2320.10">
    <property type="entry name" value="hypothetical protein PF0899 domain"/>
    <property type="match status" value="1"/>
</dbReference>
<sequence length="369" mass="39813">MKIAKLRAALAAKTNELRGIVAAAEAETRSMTTAESEQFAALKAECEQLQSTIEAAESVELRDVGDAAGGESRTFEMPTDAELRAFLLNDEISERSMDTGNTNDVMIPEVQRQIMTALTDNSPIRRLAMNKTTGTHEYQLPVQLNGATVAEAAENDARGETATPTLAMASATLSEVYAQPKVSQHLLDMNSGFDIQGFVNQAVSTAYSESENQRFADVLNDATLNAGAFEFGKIRSETVTGLNDVDALRAFTKTLKRAYRSKSVWLVSEDVLTGWESLKDADGKPLVGSVENGGSTRFLGYAVDVCEELTAGSCYFGDFNRGMFTVDHTGAMGSVVDRVTEKGQVKYYSYIYSAAGLADHKALLKAVTA</sequence>
<dbReference type="Pfam" id="PF05065">
    <property type="entry name" value="Phage_capsid"/>
    <property type="match status" value="1"/>
</dbReference>
<dbReference type="Proteomes" id="UP000638014">
    <property type="component" value="Unassembled WGS sequence"/>
</dbReference>
<dbReference type="InterPro" id="IPR054612">
    <property type="entry name" value="Phage_capsid-like_C"/>
</dbReference>
<protein>
    <submittedName>
        <fullName evidence="3">Phage major capsid protein</fullName>
    </submittedName>
</protein>
<evidence type="ECO:0000313" key="4">
    <source>
        <dbReference type="Proteomes" id="UP000638014"/>
    </source>
</evidence>
<dbReference type="RefSeq" id="WP_191143537.1">
    <property type="nucleotide sequence ID" value="NZ_JACXAF010000003.1"/>
</dbReference>
<feature type="domain" description="Phage capsid-like C-terminal" evidence="2">
    <location>
        <begin position="107"/>
        <end position="365"/>
    </location>
</feature>
<comment type="caution">
    <text evidence="3">The sequence shown here is derived from an EMBL/GenBank/DDBJ whole genome shotgun (WGS) entry which is preliminary data.</text>
</comment>
<evidence type="ECO:0000313" key="3">
    <source>
        <dbReference type="EMBL" id="MBD1388431.1"/>
    </source>
</evidence>
<organism evidence="3 4">
    <name type="scientific">Neiella litorisoli</name>
    <dbReference type="NCBI Taxonomy" id="2771431"/>
    <lineage>
        <taxon>Bacteria</taxon>
        <taxon>Pseudomonadati</taxon>
        <taxon>Pseudomonadota</taxon>
        <taxon>Gammaproteobacteria</taxon>
        <taxon>Alteromonadales</taxon>
        <taxon>Echinimonadaceae</taxon>
        <taxon>Neiella</taxon>
    </lineage>
</organism>
<dbReference type="InterPro" id="IPR024455">
    <property type="entry name" value="Phage_capsid"/>
</dbReference>
<keyword evidence="4" id="KW-1185">Reference proteome</keyword>
<dbReference type="NCBIfam" id="TIGR01554">
    <property type="entry name" value="major_cap_HK97"/>
    <property type="match status" value="1"/>
</dbReference>
<gene>
    <name evidence="3" type="ORF">IC617_03230</name>
</gene>
<comment type="subcellular location">
    <subcellularLocation>
        <location evidence="1">Virion</location>
    </subcellularLocation>
</comment>